<evidence type="ECO:0000313" key="2">
    <source>
        <dbReference type="EMBL" id="MFC4347179.1"/>
    </source>
</evidence>
<evidence type="ECO:0008006" key="4">
    <source>
        <dbReference type="Google" id="ProtNLM"/>
    </source>
</evidence>
<dbReference type="RefSeq" id="WP_068149853.1">
    <property type="nucleotide sequence ID" value="NZ_JBHSCR010000003.1"/>
</dbReference>
<proteinExistence type="predicted"/>
<dbReference type="Proteomes" id="UP001595776">
    <property type="component" value="Unassembled WGS sequence"/>
</dbReference>
<sequence>MRAKLIGLILGAFCFCSTAVADTPENQPPEVWGAYQAGPSLYKMLIEHIQAMPDFELMETLIENSRRVEATNPAGPQGDKLIISKSWELGGDHIKTIDPPILGPVQLLPHELYEPEGLKAAIEKIMAQDDMKARLAEGSADTLVEIFMKGPEEGRKVAESLRAGRIPHPLGKTYALEWLLKVALRSSDVSYAETAIAWMLDPSYRDARAKEGPLNTSREEELLRAQKALVLLQGQEGVKRRDLLYCLLKQNDTHPNQKALDELQYITLYRMAQWGEAYPEADFEKISDKLGFWMRQVVKLKYMADDTPVLAGDLPRQDINLYRCPFLTAESFR</sequence>
<feature type="signal peptide" evidence="1">
    <location>
        <begin position="1"/>
        <end position="21"/>
    </location>
</feature>
<keyword evidence="1" id="KW-0732">Signal</keyword>
<feature type="chain" id="PRO_5046438436" description="HEAT repeat domain-containing protein" evidence="1">
    <location>
        <begin position="22"/>
        <end position="333"/>
    </location>
</feature>
<keyword evidence="3" id="KW-1185">Reference proteome</keyword>
<evidence type="ECO:0000256" key="1">
    <source>
        <dbReference type="SAM" id="SignalP"/>
    </source>
</evidence>
<organism evidence="2 3">
    <name type="scientific">Kordiimonas lipolytica</name>
    <dbReference type="NCBI Taxonomy" id="1662421"/>
    <lineage>
        <taxon>Bacteria</taxon>
        <taxon>Pseudomonadati</taxon>
        <taxon>Pseudomonadota</taxon>
        <taxon>Alphaproteobacteria</taxon>
        <taxon>Kordiimonadales</taxon>
        <taxon>Kordiimonadaceae</taxon>
        <taxon>Kordiimonas</taxon>
    </lineage>
</organism>
<comment type="caution">
    <text evidence="2">The sequence shown here is derived from an EMBL/GenBank/DDBJ whole genome shotgun (WGS) entry which is preliminary data.</text>
</comment>
<name>A0ABV8U986_9PROT</name>
<dbReference type="EMBL" id="JBHSCR010000003">
    <property type="protein sequence ID" value="MFC4347179.1"/>
    <property type="molecule type" value="Genomic_DNA"/>
</dbReference>
<evidence type="ECO:0000313" key="3">
    <source>
        <dbReference type="Proteomes" id="UP001595776"/>
    </source>
</evidence>
<gene>
    <name evidence="2" type="ORF">ACFO5Q_04920</name>
</gene>
<protein>
    <recommendedName>
        <fullName evidence="4">HEAT repeat domain-containing protein</fullName>
    </recommendedName>
</protein>
<reference evidence="3" key="1">
    <citation type="journal article" date="2019" name="Int. J. Syst. Evol. Microbiol.">
        <title>The Global Catalogue of Microorganisms (GCM) 10K type strain sequencing project: providing services to taxonomists for standard genome sequencing and annotation.</title>
        <authorList>
            <consortium name="The Broad Institute Genomics Platform"/>
            <consortium name="The Broad Institute Genome Sequencing Center for Infectious Disease"/>
            <person name="Wu L."/>
            <person name="Ma J."/>
        </authorList>
    </citation>
    <scope>NUCLEOTIDE SEQUENCE [LARGE SCALE GENOMIC DNA]</scope>
    <source>
        <strain evidence="3">CGMCC 1.15304</strain>
    </source>
</reference>
<accession>A0ABV8U986</accession>